<feature type="transmembrane region" description="Helical" evidence="1">
    <location>
        <begin position="159"/>
        <end position="179"/>
    </location>
</feature>
<feature type="transmembrane region" description="Helical" evidence="1">
    <location>
        <begin position="103"/>
        <end position="123"/>
    </location>
</feature>
<feature type="transmembrane region" description="Helical" evidence="1">
    <location>
        <begin position="129"/>
        <end position="147"/>
    </location>
</feature>
<evidence type="ECO:0000313" key="2">
    <source>
        <dbReference type="EMBL" id="MDT9594559.1"/>
    </source>
</evidence>
<accession>A0ABU3PZK6</accession>
<feature type="transmembrane region" description="Helical" evidence="1">
    <location>
        <begin position="199"/>
        <end position="225"/>
    </location>
</feature>
<evidence type="ECO:0000256" key="1">
    <source>
        <dbReference type="SAM" id="Phobius"/>
    </source>
</evidence>
<name>A0ABU3PZK6_9ACTN</name>
<keyword evidence="3" id="KW-1185">Reference proteome</keyword>
<dbReference type="EMBL" id="JAVYII010000007">
    <property type="protein sequence ID" value="MDT9594559.1"/>
    <property type="molecule type" value="Genomic_DNA"/>
</dbReference>
<keyword evidence="1" id="KW-0812">Transmembrane</keyword>
<evidence type="ECO:0000313" key="3">
    <source>
        <dbReference type="Proteomes" id="UP001268542"/>
    </source>
</evidence>
<protein>
    <submittedName>
        <fullName evidence="2">Uncharacterized protein</fullName>
    </submittedName>
</protein>
<feature type="transmembrane region" description="Helical" evidence="1">
    <location>
        <begin position="369"/>
        <end position="391"/>
    </location>
</feature>
<keyword evidence="1" id="KW-1133">Transmembrane helix</keyword>
<feature type="transmembrane region" description="Helical" evidence="1">
    <location>
        <begin position="237"/>
        <end position="254"/>
    </location>
</feature>
<dbReference type="Proteomes" id="UP001268542">
    <property type="component" value="Unassembled WGS sequence"/>
</dbReference>
<keyword evidence="1" id="KW-0472">Membrane</keyword>
<organism evidence="2 3">
    <name type="scientific">Nocardioides imazamoxiresistens</name>
    <dbReference type="NCBI Taxonomy" id="3231893"/>
    <lineage>
        <taxon>Bacteria</taxon>
        <taxon>Bacillati</taxon>
        <taxon>Actinomycetota</taxon>
        <taxon>Actinomycetes</taxon>
        <taxon>Propionibacteriales</taxon>
        <taxon>Nocardioidaceae</taxon>
        <taxon>Nocardioides</taxon>
    </lineage>
</organism>
<comment type="caution">
    <text evidence="2">The sequence shown here is derived from an EMBL/GenBank/DDBJ whole genome shotgun (WGS) entry which is preliminary data.</text>
</comment>
<gene>
    <name evidence="2" type="ORF">RDV89_15855</name>
</gene>
<feature type="transmembrane region" description="Helical" evidence="1">
    <location>
        <begin position="293"/>
        <end position="318"/>
    </location>
</feature>
<sequence>MRLVLLLVAGHAVLLTLVLRRSFFGTHDYVVLAQAREVGLLEAVRTPVDGAFAPTTRLAAGWVASGQPVAWADAVVVVVGLQVLASLALAGALLAVLGARRWVPVLLAAYLVSPLTWGVALWWAPATTVLPLVALVAASVALVAMARTSRPTRPRARRAAAAAAALTALGAALVTPWGVPVPLLAAAAVAAPLPRLLQVGRAGLTAAAAVGATLTLAAAGVHLWLSDAASVTAPAPGTLLRALLVAPWGGPWAWAAGEAPLPEPAVPPALVAAALLASVALGAFLLRRRGRRAAVCLLGGGVWAALTVAVAGLGPAAVVGDQRLAALLLAGVLWPGALLTVAAAASVPPGSSVQPVRPPASARARSRAGALRAAGVLATVAVLAAAGWSSYGYVQVRGDDPGAAWARTAQAEAGSRGVVDLAETWVPETVLPREAAPYDTTRTVMGLLADNVRFPALSADLDVVDEDGRLRAARVLGIDGLPGPDPTCGWRVDDALVRIPLTSPTPDGRWWVEIGYLSGANRDVVVGAGWGTADVELRAGTKTVHVRASGVVDSVVVNPAPLAPDATTDEAGPVCVVSVRVGVPAGGEAR</sequence>
<reference evidence="2 3" key="1">
    <citation type="submission" date="2023-08" db="EMBL/GenBank/DDBJ databases">
        <title>Nocardioides seae sp. nov., a bacterium isolated from a soil.</title>
        <authorList>
            <person name="Wang X."/>
        </authorList>
    </citation>
    <scope>NUCLEOTIDE SEQUENCE [LARGE SCALE GENOMIC DNA]</scope>
    <source>
        <strain evidence="2 3">YZH12</strain>
    </source>
</reference>
<dbReference type="RefSeq" id="WP_315734442.1">
    <property type="nucleotide sequence ID" value="NZ_JAVYII010000007.1"/>
</dbReference>
<proteinExistence type="predicted"/>
<feature type="transmembrane region" description="Helical" evidence="1">
    <location>
        <begin position="324"/>
        <end position="348"/>
    </location>
</feature>
<feature type="transmembrane region" description="Helical" evidence="1">
    <location>
        <begin position="266"/>
        <end position="286"/>
    </location>
</feature>
<feature type="transmembrane region" description="Helical" evidence="1">
    <location>
        <begin position="74"/>
        <end position="96"/>
    </location>
</feature>